<evidence type="ECO:0000313" key="2">
    <source>
        <dbReference type="EMBL" id="MBB5015472.1"/>
    </source>
</evidence>
<proteinExistence type="predicted"/>
<feature type="region of interest" description="Disordered" evidence="1">
    <location>
        <begin position="151"/>
        <end position="172"/>
    </location>
</feature>
<name>A0A7W7XZW1_9GAMM</name>
<accession>A0A7W7XZW1</accession>
<sequence length="172" mass="18673">MGGNDIIEQGAATALWQALVREGERETGCALGEDVESYLVFALMRHLRDDQLVARVMALDWLQAHELPGRERVDALRDVGDRCLILAGLFPGQAQRRRVDAGYFVDLGRSAYETVAGATRAGYADLFAQLVDAYLAMVRVLASAARRPLPRLGGDGTMTAQPVPAGLSRPLH</sequence>
<gene>
    <name evidence="2" type="ORF">HNQ58_001370</name>
</gene>
<dbReference type="AlphaFoldDB" id="A0A7W7XZW1"/>
<dbReference type="EMBL" id="JACHHX010000007">
    <property type="protein sequence ID" value="MBB5015472.1"/>
    <property type="molecule type" value="Genomic_DNA"/>
</dbReference>
<dbReference type="RefSeq" id="WP_183948154.1">
    <property type="nucleotide sequence ID" value="NZ_JACHHX010000007.1"/>
</dbReference>
<evidence type="ECO:0000256" key="1">
    <source>
        <dbReference type="SAM" id="MobiDB-lite"/>
    </source>
</evidence>
<organism evidence="2 3">
    <name type="scientific">Rehaibacterium terrae</name>
    <dbReference type="NCBI Taxonomy" id="1341696"/>
    <lineage>
        <taxon>Bacteria</taxon>
        <taxon>Pseudomonadati</taxon>
        <taxon>Pseudomonadota</taxon>
        <taxon>Gammaproteobacteria</taxon>
        <taxon>Lysobacterales</taxon>
        <taxon>Lysobacteraceae</taxon>
        <taxon>Rehaibacterium</taxon>
    </lineage>
</organism>
<comment type="caution">
    <text evidence="2">The sequence shown here is derived from an EMBL/GenBank/DDBJ whole genome shotgun (WGS) entry which is preliminary data.</text>
</comment>
<reference evidence="2 3" key="1">
    <citation type="submission" date="2020-08" db="EMBL/GenBank/DDBJ databases">
        <title>Genomic Encyclopedia of Type Strains, Phase IV (KMG-IV): sequencing the most valuable type-strain genomes for metagenomic binning, comparative biology and taxonomic classification.</title>
        <authorList>
            <person name="Goeker M."/>
        </authorList>
    </citation>
    <scope>NUCLEOTIDE SEQUENCE [LARGE SCALE GENOMIC DNA]</scope>
    <source>
        <strain evidence="2 3">DSM 25897</strain>
    </source>
</reference>
<protein>
    <submittedName>
        <fullName evidence="2">Uncharacterized protein</fullName>
    </submittedName>
</protein>
<dbReference type="Proteomes" id="UP000519004">
    <property type="component" value="Unassembled WGS sequence"/>
</dbReference>
<keyword evidence="3" id="KW-1185">Reference proteome</keyword>
<evidence type="ECO:0000313" key="3">
    <source>
        <dbReference type="Proteomes" id="UP000519004"/>
    </source>
</evidence>